<proteinExistence type="predicted"/>
<dbReference type="EMBL" id="JACIUV010000002">
    <property type="protein sequence ID" value="MBB1116484.1"/>
    <property type="molecule type" value="Genomic_DNA"/>
</dbReference>
<feature type="domain" description="HemN C-terminal" evidence="1">
    <location>
        <begin position="306"/>
        <end position="372"/>
    </location>
</feature>
<evidence type="ECO:0000313" key="2">
    <source>
        <dbReference type="EMBL" id="MBB1116484.1"/>
    </source>
</evidence>
<dbReference type="InterPro" id="IPR058240">
    <property type="entry name" value="rSAM_sf"/>
</dbReference>
<gene>
    <name evidence="2" type="ORF">H4O09_05360</name>
</gene>
<dbReference type="Gene3D" id="1.10.10.920">
    <property type="match status" value="1"/>
</dbReference>
<evidence type="ECO:0000313" key="3">
    <source>
        <dbReference type="Proteomes" id="UP000550609"/>
    </source>
</evidence>
<dbReference type="AlphaFoldDB" id="A0A7W3UZ02"/>
<name>A0A7W3UZ02_9GAMM</name>
<dbReference type="Proteomes" id="UP000550609">
    <property type="component" value="Unassembled WGS sequence"/>
</dbReference>
<reference evidence="2 3" key="1">
    <citation type="submission" date="2020-08" db="EMBL/GenBank/DDBJ databases">
        <title>Stenotrophomonas sp. W1S232.</title>
        <authorList>
            <person name="Deng Y."/>
        </authorList>
    </citation>
    <scope>NUCLEOTIDE SEQUENCE [LARGE SCALE GENOMIC DNA]</scope>
    <source>
        <strain evidence="2 3">W1S232</strain>
    </source>
</reference>
<accession>A0A7W3UZ02</accession>
<comment type="caution">
    <text evidence="2">The sequence shown here is derived from an EMBL/GenBank/DDBJ whole genome shotgun (WGS) entry which is preliminary data.</text>
</comment>
<dbReference type="InterPro" id="IPR010723">
    <property type="entry name" value="HemN_C"/>
</dbReference>
<dbReference type="SUPFAM" id="SSF102114">
    <property type="entry name" value="Radical SAM enzymes"/>
    <property type="match status" value="1"/>
</dbReference>
<evidence type="ECO:0000259" key="1">
    <source>
        <dbReference type="Pfam" id="PF06969"/>
    </source>
</evidence>
<protein>
    <submittedName>
        <fullName evidence="2">Coproporphyrinogen III oxidase</fullName>
    </submittedName>
</protein>
<sequence length="391" mass="42497">MDDASLQAAILRQPTQVLYPSVEQLSAGFAEAGWRMAIHASNEHLIPRPLTVSFCAAAQGAASASELLEAMLACLRLHANVLASDRAVATVILHADIVQQLSTQLLAAIPKQLETVLQPLLEIRVAAGSPVPAFRLDQWGNTRLSVIDHAAADGPRTLRQARQAGFGTCCYQLCTAGLDDSRWPGRLQQVLALAPEQISLPPPGTSPVMAANRIAAWRLLRTAGYRAVGGDCYQRGDIAPPLADGQGNRHCDLAGVARPERCDFLGIGVGACSLIGDVICRIAPSWQHWRHCLEAGQPGVSAGLILSAREQLADEVVQSLACDRALDMRAFQWRNDLALESCFEQSMQRLQPYFTCGWLRRDGEVLRIENEGELVWRMIAACFRPLADELV</sequence>
<dbReference type="Pfam" id="PF06969">
    <property type="entry name" value="HemN_C"/>
    <property type="match status" value="1"/>
</dbReference>
<organism evidence="2 3">
    <name type="scientific">Stenotrophomonas koreensis</name>
    <dbReference type="NCBI Taxonomy" id="266128"/>
    <lineage>
        <taxon>Bacteria</taxon>
        <taxon>Pseudomonadati</taxon>
        <taxon>Pseudomonadota</taxon>
        <taxon>Gammaproteobacteria</taxon>
        <taxon>Lysobacterales</taxon>
        <taxon>Lysobacteraceae</taxon>
        <taxon>Stenotrophomonas</taxon>
    </lineage>
</organism>
<dbReference type="RefSeq" id="WP_182621752.1">
    <property type="nucleotide sequence ID" value="NZ_JACIUV010000002.1"/>
</dbReference>